<protein>
    <submittedName>
        <fullName evidence="1">Uncharacterized protein</fullName>
    </submittedName>
</protein>
<reference evidence="1" key="1">
    <citation type="journal article" date="2015" name="Nature">
        <title>Complex archaea that bridge the gap between prokaryotes and eukaryotes.</title>
        <authorList>
            <person name="Spang A."/>
            <person name="Saw J.H."/>
            <person name="Jorgensen S.L."/>
            <person name="Zaremba-Niedzwiedzka K."/>
            <person name="Martijn J."/>
            <person name="Lind A.E."/>
            <person name="van Eijk R."/>
            <person name="Schleper C."/>
            <person name="Guy L."/>
            <person name="Ettema T.J."/>
        </authorList>
    </citation>
    <scope>NUCLEOTIDE SEQUENCE</scope>
</reference>
<comment type="caution">
    <text evidence="1">The sequence shown here is derived from an EMBL/GenBank/DDBJ whole genome shotgun (WGS) entry which is preliminary data.</text>
</comment>
<proteinExistence type="predicted"/>
<evidence type="ECO:0000313" key="1">
    <source>
        <dbReference type="EMBL" id="KKL48391.1"/>
    </source>
</evidence>
<dbReference type="AlphaFoldDB" id="A0A0F9D3Y0"/>
<organism evidence="1">
    <name type="scientific">marine sediment metagenome</name>
    <dbReference type="NCBI Taxonomy" id="412755"/>
    <lineage>
        <taxon>unclassified sequences</taxon>
        <taxon>metagenomes</taxon>
        <taxon>ecological metagenomes</taxon>
    </lineage>
</organism>
<sequence>MKFVISDKITKRFAWLPVTLNDGGSDDGKIVWMETYYMYWSGQRGRVHRASKRDGEHVIDIRRRVDKTRGDYEASLLD</sequence>
<name>A0A0F9D3Y0_9ZZZZ</name>
<accession>A0A0F9D3Y0</accession>
<dbReference type="EMBL" id="LAZR01033334">
    <property type="protein sequence ID" value="KKL48391.1"/>
    <property type="molecule type" value="Genomic_DNA"/>
</dbReference>
<gene>
    <name evidence="1" type="ORF">LCGC14_2325920</name>
</gene>